<accession>A0A814IFV1</accession>
<reference evidence="1" key="1">
    <citation type="submission" date="2021-02" db="EMBL/GenBank/DDBJ databases">
        <authorList>
            <person name="Nowell W R."/>
        </authorList>
    </citation>
    <scope>NUCLEOTIDE SEQUENCE</scope>
</reference>
<evidence type="ECO:0000313" key="2">
    <source>
        <dbReference type="Proteomes" id="UP000663845"/>
    </source>
</evidence>
<name>A0A814IFV1_9BILA</name>
<sequence>MRKNAKDNTTPNSELVPNEFAINSNYRYDWANLVDFGALYLRVFRLNPEKSGNQWLPRDRNGAEIAFRMEKDLKEKFIDAWKRDIAENFENIKK</sequence>
<dbReference type="Proteomes" id="UP000663845">
    <property type="component" value="Unassembled WGS sequence"/>
</dbReference>
<evidence type="ECO:0000313" key="1">
    <source>
        <dbReference type="EMBL" id="CAF1023456.1"/>
    </source>
</evidence>
<dbReference type="EMBL" id="CAJNOG010000159">
    <property type="protein sequence ID" value="CAF1023456.1"/>
    <property type="molecule type" value="Genomic_DNA"/>
</dbReference>
<protein>
    <submittedName>
        <fullName evidence="1">Uncharacterized protein</fullName>
    </submittedName>
</protein>
<dbReference type="AlphaFoldDB" id="A0A814IFV1"/>
<organism evidence="1 2">
    <name type="scientific">Adineta steineri</name>
    <dbReference type="NCBI Taxonomy" id="433720"/>
    <lineage>
        <taxon>Eukaryota</taxon>
        <taxon>Metazoa</taxon>
        <taxon>Spiralia</taxon>
        <taxon>Gnathifera</taxon>
        <taxon>Rotifera</taxon>
        <taxon>Eurotatoria</taxon>
        <taxon>Bdelloidea</taxon>
        <taxon>Adinetida</taxon>
        <taxon>Adinetidae</taxon>
        <taxon>Adineta</taxon>
    </lineage>
</organism>
<comment type="caution">
    <text evidence="1">The sequence shown here is derived from an EMBL/GenBank/DDBJ whole genome shotgun (WGS) entry which is preliminary data.</text>
</comment>
<proteinExistence type="predicted"/>
<gene>
    <name evidence="1" type="ORF">JYZ213_LOCUS17198</name>
</gene>